<dbReference type="EMBL" id="CP149822">
    <property type="protein sequence ID" value="WZN40674.1"/>
    <property type="molecule type" value="Genomic_DNA"/>
</dbReference>
<gene>
    <name evidence="2" type="ORF">WJU16_22180</name>
</gene>
<sequence length="100" mass="11596">MKVNEHLSILFFLSKKKASKDGKAPIWARITVDGERAEFSLGRKILPDFWDQERENVNVSVHPEKKEAMQMSSEISQILTDLNTHYFFSPSIMHGYRPIC</sequence>
<protein>
    <submittedName>
        <fullName evidence="2">Arm DNA-binding domain-containing protein</fullName>
    </submittedName>
</protein>
<keyword evidence="3" id="KW-1185">Reference proteome</keyword>
<feature type="domain" description="Arm DNA-binding" evidence="1">
    <location>
        <begin position="11"/>
        <end position="86"/>
    </location>
</feature>
<reference evidence="3" key="1">
    <citation type="submission" date="2024-03" db="EMBL/GenBank/DDBJ databases">
        <title>Chitinophaga horti sp. nov., isolated from garden soil.</title>
        <authorList>
            <person name="Lee D.S."/>
            <person name="Han D.M."/>
            <person name="Baek J.H."/>
            <person name="Choi D.G."/>
            <person name="Jeon J.H."/>
            <person name="Jeon C.O."/>
        </authorList>
    </citation>
    <scope>NUCLEOTIDE SEQUENCE [LARGE SCALE GENOMIC DNA]</scope>
    <source>
        <strain evidence="3">GPA1</strain>
    </source>
</reference>
<dbReference type="InterPro" id="IPR035386">
    <property type="entry name" value="Arm-DNA-bind_5"/>
</dbReference>
<name>A0ABZ2YLN9_9BACT</name>
<accession>A0ABZ2YLN9</accession>
<evidence type="ECO:0000313" key="2">
    <source>
        <dbReference type="EMBL" id="WZN40674.1"/>
    </source>
</evidence>
<evidence type="ECO:0000259" key="1">
    <source>
        <dbReference type="Pfam" id="PF17293"/>
    </source>
</evidence>
<dbReference type="RefSeq" id="WP_341835588.1">
    <property type="nucleotide sequence ID" value="NZ_CP149822.1"/>
</dbReference>
<dbReference type="GO" id="GO:0003677">
    <property type="term" value="F:DNA binding"/>
    <property type="evidence" value="ECO:0007669"/>
    <property type="project" value="UniProtKB-KW"/>
</dbReference>
<keyword evidence="2" id="KW-0238">DNA-binding</keyword>
<proteinExistence type="predicted"/>
<organism evidence="2 3">
    <name type="scientific">Chitinophaga pollutisoli</name>
    <dbReference type="NCBI Taxonomy" id="3133966"/>
    <lineage>
        <taxon>Bacteria</taxon>
        <taxon>Pseudomonadati</taxon>
        <taxon>Bacteroidota</taxon>
        <taxon>Chitinophagia</taxon>
        <taxon>Chitinophagales</taxon>
        <taxon>Chitinophagaceae</taxon>
        <taxon>Chitinophaga</taxon>
    </lineage>
</organism>
<evidence type="ECO:0000313" key="3">
    <source>
        <dbReference type="Proteomes" id="UP001485459"/>
    </source>
</evidence>
<dbReference type="Pfam" id="PF17293">
    <property type="entry name" value="Arm-DNA-bind_5"/>
    <property type="match status" value="1"/>
</dbReference>
<dbReference type="Proteomes" id="UP001485459">
    <property type="component" value="Chromosome"/>
</dbReference>